<dbReference type="GeneID" id="81602402"/>
<reference evidence="1" key="2">
    <citation type="journal article" date="2023" name="IMA Fungus">
        <title>Comparative genomic study of the Penicillium genus elucidates a diverse pangenome and 15 lateral gene transfer events.</title>
        <authorList>
            <person name="Petersen C."/>
            <person name="Sorensen T."/>
            <person name="Nielsen M.R."/>
            <person name="Sondergaard T.E."/>
            <person name="Sorensen J.L."/>
            <person name="Fitzpatrick D.A."/>
            <person name="Frisvad J.C."/>
            <person name="Nielsen K.L."/>
        </authorList>
    </citation>
    <scope>NUCLEOTIDE SEQUENCE</scope>
    <source>
        <strain evidence="1">IBT 16125</strain>
    </source>
</reference>
<organism evidence="1 2">
    <name type="scientific">Penicillium daleae</name>
    <dbReference type="NCBI Taxonomy" id="63821"/>
    <lineage>
        <taxon>Eukaryota</taxon>
        <taxon>Fungi</taxon>
        <taxon>Dikarya</taxon>
        <taxon>Ascomycota</taxon>
        <taxon>Pezizomycotina</taxon>
        <taxon>Eurotiomycetes</taxon>
        <taxon>Eurotiomycetidae</taxon>
        <taxon>Eurotiales</taxon>
        <taxon>Aspergillaceae</taxon>
        <taxon>Penicillium</taxon>
    </lineage>
</organism>
<keyword evidence="2" id="KW-1185">Reference proteome</keyword>
<dbReference type="Proteomes" id="UP001213681">
    <property type="component" value="Unassembled WGS sequence"/>
</dbReference>
<protein>
    <submittedName>
        <fullName evidence="1">Uncharacterized protein</fullName>
    </submittedName>
</protein>
<name>A0AAD6BVN3_9EURO</name>
<dbReference type="EMBL" id="JAPVEA010000008">
    <property type="protein sequence ID" value="KAJ5437779.1"/>
    <property type="molecule type" value="Genomic_DNA"/>
</dbReference>
<dbReference type="AlphaFoldDB" id="A0AAD6BVN3"/>
<accession>A0AAD6BVN3</accession>
<evidence type="ECO:0000313" key="2">
    <source>
        <dbReference type="Proteomes" id="UP001213681"/>
    </source>
</evidence>
<gene>
    <name evidence="1" type="ORF">N7458_008777</name>
</gene>
<evidence type="ECO:0000313" key="1">
    <source>
        <dbReference type="EMBL" id="KAJ5437779.1"/>
    </source>
</evidence>
<dbReference type="RefSeq" id="XP_056761008.1">
    <property type="nucleotide sequence ID" value="XM_056912159.1"/>
</dbReference>
<proteinExistence type="predicted"/>
<sequence length="65" mass="7277">MTWCHKGRLEQITKRSFIERWELAVAISATRPARADDDGKEGGPVLTVGAGDKGRIIRELGRWVD</sequence>
<reference evidence="1" key="1">
    <citation type="submission" date="2022-12" db="EMBL/GenBank/DDBJ databases">
        <authorList>
            <person name="Petersen C."/>
        </authorList>
    </citation>
    <scope>NUCLEOTIDE SEQUENCE</scope>
    <source>
        <strain evidence="1">IBT 16125</strain>
    </source>
</reference>
<comment type="caution">
    <text evidence="1">The sequence shown here is derived from an EMBL/GenBank/DDBJ whole genome shotgun (WGS) entry which is preliminary data.</text>
</comment>